<dbReference type="EMBL" id="CM004471">
    <property type="protein sequence ID" value="OCT86069.1"/>
    <property type="molecule type" value="Genomic_DNA"/>
</dbReference>
<gene>
    <name evidence="1" type="ORF">XELAEV_18019764mg</name>
</gene>
<sequence>MEICVFYLFIMYLFFSSNHQRPSLQLFPYSFQSCKLTGPEVWPEPKACSRVEFGHAPSVRLFFILL</sequence>
<organism evidence="1 2">
    <name type="scientific">Xenopus laevis</name>
    <name type="common">African clawed frog</name>
    <dbReference type="NCBI Taxonomy" id="8355"/>
    <lineage>
        <taxon>Eukaryota</taxon>
        <taxon>Metazoa</taxon>
        <taxon>Chordata</taxon>
        <taxon>Craniata</taxon>
        <taxon>Vertebrata</taxon>
        <taxon>Euteleostomi</taxon>
        <taxon>Amphibia</taxon>
        <taxon>Batrachia</taxon>
        <taxon>Anura</taxon>
        <taxon>Pipoidea</taxon>
        <taxon>Pipidae</taxon>
        <taxon>Xenopodinae</taxon>
        <taxon>Xenopus</taxon>
        <taxon>Xenopus</taxon>
    </lineage>
</organism>
<evidence type="ECO:0000313" key="2">
    <source>
        <dbReference type="Proteomes" id="UP000694892"/>
    </source>
</evidence>
<dbReference type="Proteomes" id="UP000694892">
    <property type="component" value="Chromosome 3S"/>
</dbReference>
<proteinExistence type="predicted"/>
<reference evidence="2" key="1">
    <citation type="journal article" date="2016" name="Nature">
        <title>Genome evolution in the allotetraploid frog Xenopus laevis.</title>
        <authorList>
            <person name="Session A.M."/>
            <person name="Uno Y."/>
            <person name="Kwon T."/>
            <person name="Chapman J.A."/>
            <person name="Toyoda A."/>
            <person name="Takahashi S."/>
            <person name="Fukui A."/>
            <person name="Hikosaka A."/>
            <person name="Suzuki A."/>
            <person name="Kondo M."/>
            <person name="van Heeringen S.J."/>
            <person name="Quigley I."/>
            <person name="Heinz S."/>
            <person name="Ogino H."/>
            <person name="Ochi H."/>
            <person name="Hellsten U."/>
            <person name="Lyons J.B."/>
            <person name="Simakov O."/>
            <person name="Putnam N."/>
            <person name="Stites J."/>
            <person name="Kuroki Y."/>
            <person name="Tanaka T."/>
            <person name="Michiue T."/>
            <person name="Watanabe M."/>
            <person name="Bogdanovic O."/>
            <person name="Lister R."/>
            <person name="Georgiou G."/>
            <person name="Paranjpe S.S."/>
            <person name="van Kruijsbergen I."/>
            <person name="Shu S."/>
            <person name="Carlson J."/>
            <person name="Kinoshita T."/>
            <person name="Ohta Y."/>
            <person name="Mawaribuchi S."/>
            <person name="Jenkins J."/>
            <person name="Grimwood J."/>
            <person name="Schmutz J."/>
            <person name="Mitros T."/>
            <person name="Mozaffari S.V."/>
            <person name="Suzuki Y."/>
            <person name="Haramoto Y."/>
            <person name="Yamamoto T.S."/>
            <person name="Takagi C."/>
            <person name="Heald R."/>
            <person name="Miller K."/>
            <person name="Haudenschild C."/>
            <person name="Kitzman J."/>
            <person name="Nakayama T."/>
            <person name="Izutsu Y."/>
            <person name="Robert J."/>
            <person name="Fortriede J."/>
            <person name="Burns K."/>
            <person name="Lotay V."/>
            <person name="Karimi K."/>
            <person name="Yasuoka Y."/>
            <person name="Dichmann D.S."/>
            <person name="Flajnik M.F."/>
            <person name="Houston D.W."/>
            <person name="Shendure J."/>
            <person name="DuPasquier L."/>
            <person name="Vize P.D."/>
            <person name="Zorn A.M."/>
            <person name="Ito M."/>
            <person name="Marcotte E.M."/>
            <person name="Wallingford J.B."/>
            <person name="Ito Y."/>
            <person name="Asashima M."/>
            <person name="Ueno N."/>
            <person name="Matsuda Y."/>
            <person name="Veenstra G.J."/>
            <person name="Fujiyama A."/>
            <person name="Harland R.M."/>
            <person name="Taira M."/>
            <person name="Rokhsar D.S."/>
        </authorList>
    </citation>
    <scope>NUCLEOTIDE SEQUENCE [LARGE SCALE GENOMIC DNA]</scope>
    <source>
        <strain evidence="2">J</strain>
    </source>
</reference>
<protein>
    <submittedName>
        <fullName evidence="1">Uncharacterized protein</fullName>
    </submittedName>
</protein>
<accession>A0A974D5U5</accession>
<dbReference type="AlphaFoldDB" id="A0A974D5U5"/>
<evidence type="ECO:0000313" key="1">
    <source>
        <dbReference type="EMBL" id="OCT86069.1"/>
    </source>
</evidence>
<name>A0A974D5U5_XENLA</name>